<organism evidence="3 4">
    <name type="scientific">Caballeronia udeis</name>
    <dbReference type="NCBI Taxonomy" id="1232866"/>
    <lineage>
        <taxon>Bacteria</taxon>
        <taxon>Pseudomonadati</taxon>
        <taxon>Pseudomonadota</taxon>
        <taxon>Betaproteobacteria</taxon>
        <taxon>Burkholderiales</taxon>
        <taxon>Burkholderiaceae</taxon>
        <taxon>Caballeronia</taxon>
    </lineage>
</organism>
<accession>A0A158JYJ9</accession>
<dbReference type="InterPro" id="IPR007210">
    <property type="entry name" value="ABC_Gly_betaine_transp_sub-bd"/>
</dbReference>
<protein>
    <submittedName>
        <fullName evidence="3">Glycine betaine transporter periplasmic subunit</fullName>
    </submittedName>
</protein>
<name>A0A158JYJ9_9BURK</name>
<dbReference type="PROSITE" id="PS51257">
    <property type="entry name" value="PROKAR_LIPOPROTEIN"/>
    <property type="match status" value="1"/>
</dbReference>
<dbReference type="Proteomes" id="UP000054683">
    <property type="component" value="Unassembled WGS sequence"/>
</dbReference>
<proteinExistence type="predicted"/>
<feature type="chain" id="PRO_5008502185" evidence="1">
    <location>
        <begin position="30"/>
        <end position="339"/>
    </location>
</feature>
<reference evidence="3 4" key="1">
    <citation type="submission" date="2016-01" db="EMBL/GenBank/DDBJ databases">
        <authorList>
            <person name="Oliw E.H."/>
        </authorList>
    </citation>
    <scope>NUCLEOTIDE SEQUENCE [LARGE SCALE GENOMIC DNA]</scope>
    <source>
        <strain evidence="3">LMG 27134</strain>
    </source>
</reference>
<dbReference type="AlphaFoldDB" id="A0A158JYJ9"/>
<dbReference type="Pfam" id="PF04069">
    <property type="entry name" value="OpuAC"/>
    <property type="match status" value="1"/>
</dbReference>
<dbReference type="EMBL" id="FCOK02000144">
    <property type="protein sequence ID" value="SAL73927.1"/>
    <property type="molecule type" value="Genomic_DNA"/>
</dbReference>
<dbReference type="GO" id="GO:0022857">
    <property type="term" value="F:transmembrane transporter activity"/>
    <property type="evidence" value="ECO:0007669"/>
    <property type="project" value="InterPro"/>
</dbReference>
<evidence type="ECO:0000313" key="4">
    <source>
        <dbReference type="Proteomes" id="UP000054683"/>
    </source>
</evidence>
<sequence>MRNVKNRRSFLAGACALAVSCIATRHVLAADLPGKGIVVQPIGLSTPTARFQDVIVEMGLQQLGYTVKEYIPADPAIFHLAISQGEATFSAQEWTPLYDDYYQKSGGDATFERLGHTVTNCVFGYCIDKATADKYKITNIGQLRDPKIAALFNSNGVDGKADLVAGNPGWGAAKVIRRHLDLYDLTATVRPAFGNYEALMADVIARFNSGKPVLYYTWLPMWVSGVLVPDKDVVWLSVPSPDPANGKNNSRLSDGRDTGFPIYEMKILVDKKFAAQNPAARKFFELVTIPAGDISAENLLMQKGENKITDIQRHAQNWIASHQLQFADWIRQSTAAGQA</sequence>
<dbReference type="Gene3D" id="3.40.190.10">
    <property type="entry name" value="Periplasmic binding protein-like II"/>
    <property type="match status" value="1"/>
</dbReference>
<keyword evidence="1" id="KW-0732">Signal</keyword>
<gene>
    <name evidence="3" type="ORF">AWB69_09105</name>
</gene>
<evidence type="ECO:0000256" key="1">
    <source>
        <dbReference type="SAM" id="SignalP"/>
    </source>
</evidence>
<evidence type="ECO:0000259" key="2">
    <source>
        <dbReference type="Pfam" id="PF04069"/>
    </source>
</evidence>
<dbReference type="GO" id="GO:0043190">
    <property type="term" value="C:ATP-binding cassette (ABC) transporter complex"/>
    <property type="evidence" value="ECO:0007669"/>
    <property type="project" value="InterPro"/>
</dbReference>
<dbReference type="Gene3D" id="3.40.190.100">
    <property type="entry name" value="Glycine betaine-binding periplasmic protein, domain 2"/>
    <property type="match status" value="1"/>
</dbReference>
<dbReference type="RefSeq" id="WP_063978057.1">
    <property type="nucleotide sequence ID" value="NZ_FCOK02000144.1"/>
</dbReference>
<evidence type="ECO:0000313" key="3">
    <source>
        <dbReference type="EMBL" id="SAL73927.1"/>
    </source>
</evidence>
<feature type="signal peptide" evidence="1">
    <location>
        <begin position="1"/>
        <end position="29"/>
    </location>
</feature>
<dbReference type="SUPFAM" id="SSF53850">
    <property type="entry name" value="Periplasmic binding protein-like II"/>
    <property type="match status" value="1"/>
</dbReference>
<feature type="domain" description="ABC-type glycine betaine transport system substrate-binding" evidence="2">
    <location>
        <begin position="55"/>
        <end position="320"/>
    </location>
</feature>
<dbReference type="NCBIfam" id="NF008334">
    <property type="entry name" value="PRK11119.1"/>
    <property type="match status" value="1"/>
</dbReference>